<keyword evidence="2" id="KW-1185">Reference proteome</keyword>
<organism evidence="1 2">
    <name type="scientific">Paenibacillus oralis</name>
    <dbReference type="NCBI Taxonomy" id="2490856"/>
    <lineage>
        <taxon>Bacteria</taxon>
        <taxon>Bacillati</taxon>
        <taxon>Bacillota</taxon>
        <taxon>Bacilli</taxon>
        <taxon>Bacillales</taxon>
        <taxon>Paenibacillaceae</taxon>
        <taxon>Paenibacillus</taxon>
    </lineage>
</organism>
<dbReference type="AlphaFoldDB" id="A0A3P3U9L7"/>
<dbReference type="RefSeq" id="WP_128634772.1">
    <property type="nucleotide sequence ID" value="NZ_RRCN01000001.1"/>
</dbReference>
<comment type="caution">
    <text evidence="1">The sequence shown here is derived from an EMBL/GenBank/DDBJ whole genome shotgun (WGS) entry which is preliminary data.</text>
</comment>
<reference evidence="1 2" key="1">
    <citation type="submission" date="2018-11" db="EMBL/GenBank/DDBJ databases">
        <title>Genome sequencing of Paenibacillus sp. KCOM 3021 (= ChDC PVNT-B20).</title>
        <authorList>
            <person name="Kook J.-K."/>
            <person name="Park S.-N."/>
            <person name="Lim Y.K."/>
        </authorList>
    </citation>
    <scope>NUCLEOTIDE SEQUENCE [LARGE SCALE GENOMIC DNA]</scope>
    <source>
        <strain evidence="1 2">KCOM 3021</strain>
    </source>
</reference>
<evidence type="ECO:0000313" key="2">
    <source>
        <dbReference type="Proteomes" id="UP000267017"/>
    </source>
</evidence>
<accession>A0A3P3U9L7</accession>
<name>A0A3P3U9L7_9BACL</name>
<keyword evidence="1" id="KW-0808">Transferase</keyword>
<dbReference type="EMBL" id="RRCN01000001">
    <property type="protein sequence ID" value="RRJ66990.1"/>
    <property type="molecule type" value="Genomic_DNA"/>
</dbReference>
<dbReference type="OrthoDB" id="1493937at2"/>
<proteinExistence type="predicted"/>
<gene>
    <name evidence="1" type="ORF">EHV15_31735</name>
</gene>
<sequence>MNNTVTILCSGFGLGFYVPGLLIERKLHALGIKAETEVFESLMADDKRRMTDNSRKAYQQNFSVALGSQKIPGDIRNSLDLAEVQSLFERWRSEGRQHFIALSGHWVHILDLFREAADYPVYADLLYVDSDLSPSWKNLRKLNPGYAEPYREVSMYDRENKNVLWRLDVEGLMPLPYTARNGRLVVHGGGWGIGTFRQKIDEMEAAGYELDISAYSVDEIGEDTGGRRYYMIDPEWRTWLRDSGGTHTFPRFGRVSRSEQHFQACAEYGQGLYGIIRQSAAIISKPGGGTLLDSLSSATPLVLLEPFGPHEKINSDIWESLGFGIRYDRWRDSGFAAEPLQQLARNLMQARERYPDYIASYAERLYAMEGRE</sequence>
<evidence type="ECO:0000313" key="1">
    <source>
        <dbReference type="EMBL" id="RRJ66990.1"/>
    </source>
</evidence>
<dbReference type="GO" id="GO:0016740">
    <property type="term" value="F:transferase activity"/>
    <property type="evidence" value="ECO:0007669"/>
    <property type="project" value="UniProtKB-KW"/>
</dbReference>
<dbReference type="Proteomes" id="UP000267017">
    <property type="component" value="Unassembled WGS sequence"/>
</dbReference>
<protein>
    <submittedName>
        <fullName evidence="1">UDP-glucuronosyltransferase</fullName>
    </submittedName>
</protein>